<dbReference type="Proteomes" id="UP001165960">
    <property type="component" value="Unassembled WGS sequence"/>
</dbReference>
<gene>
    <name evidence="1" type="ORF">DSO57_1036802</name>
</gene>
<protein>
    <submittedName>
        <fullName evidence="1">Uncharacterized protein</fullName>
    </submittedName>
</protein>
<evidence type="ECO:0000313" key="2">
    <source>
        <dbReference type="Proteomes" id="UP001165960"/>
    </source>
</evidence>
<name>A0ACC2RQ80_9FUNG</name>
<keyword evidence="2" id="KW-1185">Reference proteome</keyword>
<reference evidence="1" key="1">
    <citation type="submission" date="2022-04" db="EMBL/GenBank/DDBJ databases">
        <title>Genome of the entomopathogenic fungus Entomophthora muscae.</title>
        <authorList>
            <person name="Elya C."/>
            <person name="Lovett B.R."/>
            <person name="Lee E."/>
            <person name="Macias A.M."/>
            <person name="Hajek A.E."/>
            <person name="De Bivort B.L."/>
            <person name="Kasson M.T."/>
            <person name="De Fine Licht H.H."/>
            <person name="Stajich J.E."/>
        </authorList>
    </citation>
    <scope>NUCLEOTIDE SEQUENCE</scope>
    <source>
        <strain evidence="1">Berkeley</strain>
    </source>
</reference>
<accession>A0ACC2RQ80</accession>
<proteinExistence type="predicted"/>
<evidence type="ECO:0000313" key="1">
    <source>
        <dbReference type="EMBL" id="KAJ9052182.1"/>
    </source>
</evidence>
<dbReference type="EMBL" id="QTSX02006757">
    <property type="protein sequence ID" value="KAJ9052182.1"/>
    <property type="molecule type" value="Genomic_DNA"/>
</dbReference>
<comment type="caution">
    <text evidence="1">The sequence shown here is derived from an EMBL/GenBank/DDBJ whole genome shotgun (WGS) entry which is preliminary data.</text>
</comment>
<sequence length="77" mass="8205">MGLGAEECDVIAKVDCEELYEACTWLKLGRISNGKPIRSSTQVDTVPGKPTAVSDMIGCGGRGNPGVNRGIEPLKWE</sequence>
<organism evidence="1 2">
    <name type="scientific">Entomophthora muscae</name>
    <dbReference type="NCBI Taxonomy" id="34485"/>
    <lineage>
        <taxon>Eukaryota</taxon>
        <taxon>Fungi</taxon>
        <taxon>Fungi incertae sedis</taxon>
        <taxon>Zoopagomycota</taxon>
        <taxon>Entomophthoromycotina</taxon>
        <taxon>Entomophthoromycetes</taxon>
        <taxon>Entomophthorales</taxon>
        <taxon>Entomophthoraceae</taxon>
        <taxon>Entomophthora</taxon>
    </lineage>
</organism>